<feature type="domain" description="R13L1/DRL21-like LRR repeat region" evidence="8">
    <location>
        <begin position="333"/>
        <end position="418"/>
    </location>
</feature>
<evidence type="ECO:0000256" key="5">
    <source>
        <dbReference type="ARBA" id="ARBA00022840"/>
    </source>
</evidence>
<dbReference type="InterPro" id="IPR038005">
    <property type="entry name" value="RX-like_CC"/>
</dbReference>
<accession>A0ABQ9M6S4</accession>
<evidence type="ECO:0000259" key="7">
    <source>
        <dbReference type="Pfam" id="PF18052"/>
    </source>
</evidence>
<dbReference type="InterPro" id="IPR056789">
    <property type="entry name" value="LRR_R13L1-DRL21"/>
</dbReference>
<gene>
    <name evidence="9" type="ORF">P3X46_014461</name>
</gene>
<keyword evidence="5" id="KW-0067">ATP-binding</keyword>
<dbReference type="SUPFAM" id="SSF52540">
    <property type="entry name" value="P-loop containing nucleoside triphosphate hydrolases"/>
    <property type="match status" value="1"/>
</dbReference>
<proteinExistence type="predicted"/>
<reference evidence="9 10" key="1">
    <citation type="journal article" date="2023" name="Plant Biotechnol. J.">
        <title>Chromosome-level wild Hevea brasiliensis genome provides new tools for genomic-assisted breeding and valuable loci to elevate rubber yield.</title>
        <authorList>
            <person name="Cheng H."/>
            <person name="Song X."/>
            <person name="Hu Y."/>
            <person name="Wu T."/>
            <person name="Yang Q."/>
            <person name="An Z."/>
            <person name="Feng S."/>
            <person name="Deng Z."/>
            <person name="Wu W."/>
            <person name="Zeng X."/>
            <person name="Tu M."/>
            <person name="Wang X."/>
            <person name="Huang H."/>
        </authorList>
    </citation>
    <scope>NUCLEOTIDE SEQUENCE [LARGE SCALE GENOMIC DNA]</scope>
    <source>
        <strain evidence="9">MT/VB/25A 57/8</strain>
    </source>
</reference>
<evidence type="ECO:0000256" key="1">
    <source>
        <dbReference type="ARBA" id="ARBA00022614"/>
    </source>
</evidence>
<dbReference type="Gene3D" id="1.20.5.4130">
    <property type="match status" value="1"/>
</dbReference>
<evidence type="ECO:0000256" key="4">
    <source>
        <dbReference type="ARBA" id="ARBA00022821"/>
    </source>
</evidence>
<comment type="caution">
    <text evidence="9">The sequence shown here is derived from an EMBL/GenBank/DDBJ whole genome shotgun (WGS) entry which is preliminary data.</text>
</comment>
<keyword evidence="2" id="KW-0677">Repeat</keyword>
<feature type="domain" description="NB-ARC" evidence="6">
    <location>
        <begin position="231"/>
        <end position="302"/>
    </location>
</feature>
<protein>
    <recommendedName>
        <fullName evidence="11">Rx N-terminal domain-containing protein</fullName>
    </recommendedName>
</protein>
<dbReference type="InterPro" id="IPR041118">
    <property type="entry name" value="Rx_N"/>
</dbReference>
<dbReference type="Pfam" id="PF18052">
    <property type="entry name" value="Rx_N"/>
    <property type="match status" value="1"/>
</dbReference>
<keyword evidence="10" id="KW-1185">Reference proteome</keyword>
<dbReference type="Proteomes" id="UP001174677">
    <property type="component" value="Chromosome 8"/>
</dbReference>
<dbReference type="InterPro" id="IPR002182">
    <property type="entry name" value="NB-ARC"/>
</dbReference>
<keyword evidence="3" id="KW-0547">Nucleotide-binding</keyword>
<sequence length="450" mass="50805">MADFVLSFVVDAALSRVVSLITDEIILAWNLKDDLKGLQESLTMIRAVLQDTEEQQTTREPVRLWLKKLQEAAYDAEDVFDELAYENLRRKVEMQDQSGREVNKFFSFSKGTRYVKKAAFHFKMARKVKNINDLLNKIKNEAMGFGLQAVSRDRIMRLINLYRVTDSVLDNPVVGREANVAKIVNLLSCSSDQQVFTIVPIVGMGGLGKTALAKLGKCCKLSMGGLTNKDAILQELEKALEGKKFILVLDDVWNDVVTRWDDKKICSEKISNNNGNAIVVTTRSEEVASKVETTTSFRHKLNLDDHMPSMVGRLTCLETLPLFVVSPNRGGSIQELECLNQLSGKLEINHLEEVSDKEEAKKSNLQKKIKIKALRFTWSDGREIISNDEEVLEGLEPHPNIEIIEINNYLGEKFPSWLLMMKIPSDGDSFSVFDNLVEDILADDPPQYTS</sequence>
<organism evidence="9 10">
    <name type="scientific">Hevea brasiliensis</name>
    <name type="common">Para rubber tree</name>
    <name type="synonym">Siphonia brasiliensis</name>
    <dbReference type="NCBI Taxonomy" id="3981"/>
    <lineage>
        <taxon>Eukaryota</taxon>
        <taxon>Viridiplantae</taxon>
        <taxon>Streptophyta</taxon>
        <taxon>Embryophyta</taxon>
        <taxon>Tracheophyta</taxon>
        <taxon>Spermatophyta</taxon>
        <taxon>Magnoliopsida</taxon>
        <taxon>eudicotyledons</taxon>
        <taxon>Gunneridae</taxon>
        <taxon>Pentapetalae</taxon>
        <taxon>rosids</taxon>
        <taxon>fabids</taxon>
        <taxon>Malpighiales</taxon>
        <taxon>Euphorbiaceae</taxon>
        <taxon>Crotonoideae</taxon>
        <taxon>Micrandreae</taxon>
        <taxon>Hevea</taxon>
    </lineage>
</organism>
<dbReference type="PANTHER" id="PTHR36766">
    <property type="entry name" value="PLANT BROAD-SPECTRUM MILDEW RESISTANCE PROTEIN RPW8"/>
    <property type="match status" value="1"/>
</dbReference>
<dbReference type="Gene3D" id="3.40.50.300">
    <property type="entry name" value="P-loop containing nucleotide triphosphate hydrolases"/>
    <property type="match status" value="2"/>
</dbReference>
<dbReference type="Pfam" id="PF25019">
    <property type="entry name" value="LRR_R13L1-DRL21"/>
    <property type="match status" value="1"/>
</dbReference>
<dbReference type="Pfam" id="PF00931">
    <property type="entry name" value="NB-ARC"/>
    <property type="match status" value="1"/>
</dbReference>
<dbReference type="EMBL" id="JARPOI010000008">
    <property type="protein sequence ID" value="KAJ9175964.1"/>
    <property type="molecule type" value="Genomic_DNA"/>
</dbReference>
<dbReference type="CDD" id="cd14798">
    <property type="entry name" value="RX-CC_like"/>
    <property type="match status" value="1"/>
</dbReference>
<evidence type="ECO:0000313" key="10">
    <source>
        <dbReference type="Proteomes" id="UP001174677"/>
    </source>
</evidence>
<evidence type="ECO:0000256" key="3">
    <source>
        <dbReference type="ARBA" id="ARBA00022741"/>
    </source>
</evidence>
<keyword evidence="4" id="KW-0611">Plant defense</keyword>
<evidence type="ECO:0000313" key="9">
    <source>
        <dbReference type="EMBL" id="KAJ9175964.1"/>
    </source>
</evidence>
<dbReference type="PANTHER" id="PTHR36766:SF70">
    <property type="entry name" value="DISEASE RESISTANCE PROTEIN RGA4"/>
    <property type="match status" value="1"/>
</dbReference>
<evidence type="ECO:0000256" key="2">
    <source>
        <dbReference type="ARBA" id="ARBA00022737"/>
    </source>
</evidence>
<dbReference type="InterPro" id="IPR027417">
    <property type="entry name" value="P-loop_NTPase"/>
</dbReference>
<feature type="domain" description="Disease resistance N-terminal" evidence="7">
    <location>
        <begin position="9"/>
        <end position="97"/>
    </location>
</feature>
<evidence type="ECO:0000259" key="8">
    <source>
        <dbReference type="Pfam" id="PF25019"/>
    </source>
</evidence>
<evidence type="ECO:0008006" key="11">
    <source>
        <dbReference type="Google" id="ProtNLM"/>
    </source>
</evidence>
<keyword evidence="1" id="KW-0433">Leucine-rich repeat</keyword>
<name>A0ABQ9M6S4_HEVBR</name>
<evidence type="ECO:0000259" key="6">
    <source>
        <dbReference type="Pfam" id="PF00931"/>
    </source>
</evidence>